<reference evidence="7 8" key="1">
    <citation type="journal article" date="2018" name="Science">
        <title>The opium poppy genome and morphinan production.</title>
        <authorList>
            <person name="Guo L."/>
            <person name="Winzer T."/>
            <person name="Yang X."/>
            <person name="Li Y."/>
            <person name="Ning Z."/>
            <person name="He Z."/>
            <person name="Teodor R."/>
            <person name="Lu Y."/>
            <person name="Bowser T.A."/>
            <person name="Graham I.A."/>
            <person name="Ye K."/>
        </authorList>
    </citation>
    <scope>NUCLEOTIDE SEQUENCE [LARGE SCALE GENOMIC DNA]</scope>
    <source>
        <strain evidence="8">cv. HN1</strain>
        <tissue evidence="7">Leaves</tissue>
    </source>
</reference>
<name>A0A4Y7JHI3_PAPSO</name>
<dbReference type="Proteomes" id="UP000316621">
    <property type="component" value="Chromosome 5"/>
</dbReference>
<feature type="chain" id="PRO_5021411009" description="Bifunctional inhibitor/plant lipid transfer protein/seed storage helical domain-containing protein" evidence="5">
    <location>
        <begin position="24"/>
        <end position="186"/>
    </location>
</feature>
<evidence type="ECO:0000256" key="4">
    <source>
        <dbReference type="ARBA" id="ARBA00023180"/>
    </source>
</evidence>
<keyword evidence="3" id="KW-1015">Disulfide bond</keyword>
<dbReference type="CDD" id="cd00010">
    <property type="entry name" value="AAI_LTSS"/>
    <property type="match status" value="1"/>
</dbReference>
<proteinExistence type="inferred from homology"/>
<evidence type="ECO:0000313" key="8">
    <source>
        <dbReference type="Proteomes" id="UP000316621"/>
    </source>
</evidence>
<dbReference type="SUPFAM" id="SSF47699">
    <property type="entry name" value="Bifunctional inhibitor/lipid-transfer protein/seed storage 2S albumin"/>
    <property type="match status" value="1"/>
</dbReference>
<sequence length="186" mass="19561">MMMKMFAALFVLCSLMILEPALSADATPPNIQEQCTSQFGKVGACLTFATGKGPTPTPDCCSAVKEIRQHQAVCLCYIILETHKGESSLKDMGLKEDRLLALPSACKLADTSVDKCPKLLNLSPTSPDYAFFTNITSPAASTTPSASTATPAAAAAAKDAKSVGSMHGPHLVVAIIFSVVMSLFME</sequence>
<evidence type="ECO:0000313" key="7">
    <source>
        <dbReference type="EMBL" id="RZC60217.1"/>
    </source>
</evidence>
<dbReference type="InterPro" id="IPR016140">
    <property type="entry name" value="Bifunc_inhib/LTP/seed_store"/>
</dbReference>
<feature type="signal peptide" evidence="5">
    <location>
        <begin position="1"/>
        <end position="23"/>
    </location>
</feature>
<dbReference type="Pfam" id="PF14368">
    <property type="entry name" value="LTP_2"/>
    <property type="match status" value="1"/>
</dbReference>
<dbReference type="Gene3D" id="1.10.110.10">
    <property type="entry name" value="Plant lipid-transfer and hydrophobic proteins"/>
    <property type="match status" value="1"/>
</dbReference>
<organism evidence="7 8">
    <name type="scientific">Papaver somniferum</name>
    <name type="common">Opium poppy</name>
    <dbReference type="NCBI Taxonomy" id="3469"/>
    <lineage>
        <taxon>Eukaryota</taxon>
        <taxon>Viridiplantae</taxon>
        <taxon>Streptophyta</taxon>
        <taxon>Embryophyta</taxon>
        <taxon>Tracheophyta</taxon>
        <taxon>Spermatophyta</taxon>
        <taxon>Magnoliopsida</taxon>
        <taxon>Ranunculales</taxon>
        <taxon>Papaveraceae</taxon>
        <taxon>Papaveroideae</taxon>
        <taxon>Papaver</taxon>
    </lineage>
</organism>
<feature type="domain" description="Bifunctional inhibitor/plant lipid transfer protein/seed storage helical" evidence="6">
    <location>
        <begin position="35"/>
        <end position="116"/>
    </location>
</feature>
<dbReference type="STRING" id="3469.A0A4Y7JHI3"/>
<accession>A0A4Y7JHI3</accession>
<evidence type="ECO:0000259" key="6">
    <source>
        <dbReference type="SMART" id="SM00499"/>
    </source>
</evidence>
<evidence type="ECO:0000256" key="2">
    <source>
        <dbReference type="ARBA" id="ARBA00022729"/>
    </source>
</evidence>
<dbReference type="SMART" id="SM00499">
    <property type="entry name" value="AAI"/>
    <property type="match status" value="1"/>
</dbReference>
<keyword evidence="8" id="KW-1185">Reference proteome</keyword>
<dbReference type="EMBL" id="CM010719">
    <property type="protein sequence ID" value="RZC60217.1"/>
    <property type="molecule type" value="Genomic_DNA"/>
</dbReference>
<keyword evidence="4" id="KW-0325">Glycoprotein</keyword>
<evidence type="ECO:0000256" key="1">
    <source>
        <dbReference type="ARBA" id="ARBA00009748"/>
    </source>
</evidence>
<dbReference type="OMA" id="NASISEC"/>
<evidence type="ECO:0000256" key="5">
    <source>
        <dbReference type="SAM" id="SignalP"/>
    </source>
</evidence>
<dbReference type="Gramene" id="RZC60217">
    <property type="protein sequence ID" value="RZC60217"/>
    <property type="gene ID" value="C5167_021964"/>
</dbReference>
<comment type="similarity">
    <text evidence="1">Belongs to the plant LTP family.</text>
</comment>
<protein>
    <recommendedName>
        <fullName evidence="6">Bifunctional inhibitor/plant lipid transfer protein/seed storage helical domain-containing protein</fullName>
    </recommendedName>
</protein>
<dbReference type="AlphaFoldDB" id="A0A4Y7JHI3"/>
<dbReference type="PANTHER" id="PTHR33044">
    <property type="entry name" value="BIFUNCTIONAL INHIBITOR/LIPID-TRANSFER PROTEIN/SEED STORAGE 2S ALBUMIN SUPERFAMILY PROTEIN-RELATED"/>
    <property type="match status" value="1"/>
</dbReference>
<gene>
    <name evidence="7" type="ORF">C5167_021964</name>
</gene>
<evidence type="ECO:0000256" key="3">
    <source>
        <dbReference type="ARBA" id="ARBA00023157"/>
    </source>
</evidence>
<dbReference type="InterPro" id="IPR043325">
    <property type="entry name" value="LTSS"/>
</dbReference>
<keyword evidence="2 5" id="KW-0732">Signal</keyword>
<dbReference type="InterPro" id="IPR036312">
    <property type="entry name" value="Bifun_inhib/LTP/seed_sf"/>
</dbReference>
<dbReference type="OrthoDB" id="1882492at2759"/>